<dbReference type="OrthoDB" id="9785673at2"/>
<dbReference type="FunFam" id="3.40.1280.10:FF:000008">
    <property type="entry name" value="Group 3 RNA methyltransferase TrmH"/>
    <property type="match status" value="1"/>
</dbReference>
<evidence type="ECO:0000256" key="4">
    <source>
        <dbReference type="SAM" id="Phobius"/>
    </source>
</evidence>
<dbReference type="InterPro" id="IPR029064">
    <property type="entry name" value="Ribosomal_eL30-like_sf"/>
</dbReference>
<keyword evidence="2 6" id="KW-0489">Methyltransferase</keyword>
<keyword evidence="3 6" id="KW-0808">Transferase</keyword>
<evidence type="ECO:0000313" key="7">
    <source>
        <dbReference type="Proteomes" id="UP000296144"/>
    </source>
</evidence>
<dbReference type="SUPFAM" id="SSF55315">
    <property type="entry name" value="L30e-like"/>
    <property type="match status" value="1"/>
</dbReference>
<dbReference type="InterPro" id="IPR013123">
    <property type="entry name" value="SpoU_subst-bd"/>
</dbReference>
<dbReference type="Gene3D" id="3.40.1280.10">
    <property type="match status" value="1"/>
</dbReference>
<dbReference type="PANTHER" id="PTHR46429:SF1">
    <property type="entry name" value="23S RRNA (GUANOSINE-2'-O-)-METHYLTRANSFERASE RLMB"/>
    <property type="match status" value="1"/>
</dbReference>
<keyword evidence="4" id="KW-1133">Transmembrane helix</keyword>
<dbReference type="NCBIfam" id="TIGR00186">
    <property type="entry name" value="rRNA_methyl_3"/>
    <property type="match status" value="1"/>
</dbReference>
<dbReference type="PANTHER" id="PTHR46429">
    <property type="entry name" value="23S RRNA (GUANOSINE-2'-O-)-METHYLTRANSFERASE RLMB"/>
    <property type="match status" value="1"/>
</dbReference>
<protein>
    <submittedName>
        <fullName evidence="6">23S rRNA (Guanosine(2251)-2'-O)-methyltransferase RlmB</fullName>
    </submittedName>
</protein>
<feature type="transmembrane region" description="Helical" evidence="4">
    <location>
        <begin position="218"/>
        <end position="241"/>
    </location>
</feature>
<evidence type="ECO:0000259" key="5">
    <source>
        <dbReference type="SMART" id="SM00967"/>
    </source>
</evidence>
<dbReference type="InterPro" id="IPR029028">
    <property type="entry name" value="Alpha/beta_knot_MTases"/>
</dbReference>
<dbReference type="InterPro" id="IPR001537">
    <property type="entry name" value="SpoU_MeTrfase"/>
</dbReference>
<dbReference type="Gene3D" id="3.30.1330.30">
    <property type="match status" value="1"/>
</dbReference>
<gene>
    <name evidence="6" type="ORF">CRV10_02315</name>
</gene>
<evidence type="ECO:0000256" key="3">
    <source>
        <dbReference type="ARBA" id="ARBA00022679"/>
    </source>
</evidence>
<dbReference type="Pfam" id="PF00588">
    <property type="entry name" value="SpoU_methylase"/>
    <property type="match status" value="1"/>
</dbReference>
<sequence>MNNNIIFGIHPIDALQKTNHQSLQEVFILKDVNNNRLNLLKCSLQKKGIKINLVDRKIFTSKVKDDCVHQGIVAIVKYINQHHEEYLYKIIKNVQKPFLLILDCITDPHNLGACIRTADAAGVDAIVIPKKRSASINKTVHKVASGGLANTPVIRVTNLARILCLLKKQNILVVGTSDGLNNNLYEKTLLPPIAVVIGSESTGIRYLTRKYCDIIINIPMYGIVSSLNVSVATGICLFEIIRQRNMQKNQ</sequence>
<dbReference type="SMART" id="SM00967">
    <property type="entry name" value="SpoU_sub_bind"/>
    <property type="match status" value="1"/>
</dbReference>
<dbReference type="GO" id="GO:0003723">
    <property type="term" value="F:RNA binding"/>
    <property type="evidence" value="ECO:0007669"/>
    <property type="project" value="InterPro"/>
</dbReference>
<organism evidence="6 7">
    <name type="scientific">Candidatus Pantoea edessiphila</name>
    <dbReference type="NCBI Taxonomy" id="2044610"/>
    <lineage>
        <taxon>Bacteria</taxon>
        <taxon>Pseudomonadati</taxon>
        <taxon>Pseudomonadota</taxon>
        <taxon>Gammaproteobacteria</taxon>
        <taxon>Enterobacterales</taxon>
        <taxon>Erwiniaceae</taxon>
        <taxon>Pantoea</taxon>
    </lineage>
</organism>
<evidence type="ECO:0000313" key="6">
    <source>
        <dbReference type="EMBL" id="PPI86444.1"/>
    </source>
</evidence>
<dbReference type="Pfam" id="PF08032">
    <property type="entry name" value="SpoU_sub_bind"/>
    <property type="match status" value="1"/>
</dbReference>
<proteinExistence type="inferred from homology"/>
<dbReference type="InterPro" id="IPR029026">
    <property type="entry name" value="tRNA_m1G_MTases_N"/>
</dbReference>
<dbReference type="GO" id="GO:0070039">
    <property type="term" value="F:rRNA (guanosine-2'-O-)-methyltransferase activity"/>
    <property type="evidence" value="ECO:0007669"/>
    <property type="project" value="TreeGrafter"/>
</dbReference>
<dbReference type="CDD" id="cd18103">
    <property type="entry name" value="SpoU-like_RlmB"/>
    <property type="match status" value="1"/>
</dbReference>
<dbReference type="SUPFAM" id="SSF75217">
    <property type="entry name" value="alpha/beta knot"/>
    <property type="match status" value="1"/>
</dbReference>
<feature type="domain" description="RNA 2-O ribose methyltransferase substrate binding" evidence="5">
    <location>
        <begin position="5"/>
        <end position="82"/>
    </location>
</feature>
<comment type="caution">
    <text evidence="6">The sequence shown here is derived from an EMBL/GenBank/DDBJ whole genome shotgun (WGS) entry which is preliminary data.</text>
</comment>
<reference evidence="6 7" key="1">
    <citation type="journal article" date="2018" name="Genome Biol. Evol.">
        <title>Cladogenesis and Genomic Streamlining in Extracellular Endosymbionts of Tropical Stink Bugs.</title>
        <authorList>
            <person name="Otero-Bravo A."/>
            <person name="Goffredi S."/>
            <person name="Sabree Z.L."/>
        </authorList>
    </citation>
    <scope>NUCLEOTIDE SEQUENCE [LARGE SCALE GENOMIC DNA]</scope>
    <source>
        <strain evidence="6 7">SoEL</strain>
    </source>
</reference>
<comment type="similarity">
    <text evidence="1">Belongs to the class IV-like SAM-binding methyltransferase superfamily. RNA methyltransferase TrmH family.</text>
</comment>
<name>A0A2P5SVU5_9GAMM</name>
<dbReference type="GO" id="GO:0005829">
    <property type="term" value="C:cytosol"/>
    <property type="evidence" value="ECO:0007669"/>
    <property type="project" value="TreeGrafter"/>
</dbReference>
<dbReference type="Proteomes" id="UP000296144">
    <property type="component" value="Unassembled WGS sequence"/>
</dbReference>
<evidence type="ECO:0000256" key="2">
    <source>
        <dbReference type="ARBA" id="ARBA00022603"/>
    </source>
</evidence>
<dbReference type="AlphaFoldDB" id="A0A2P5SVU5"/>
<keyword evidence="7" id="KW-1185">Reference proteome</keyword>
<dbReference type="EMBL" id="PDKU01000003">
    <property type="protein sequence ID" value="PPI86444.1"/>
    <property type="molecule type" value="Genomic_DNA"/>
</dbReference>
<evidence type="ECO:0000256" key="1">
    <source>
        <dbReference type="ARBA" id="ARBA00007228"/>
    </source>
</evidence>
<keyword evidence="4" id="KW-0472">Membrane</keyword>
<dbReference type="InterPro" id="IPR004441">
    <property type="entry name" value="rRNA_MeTrfase_TrmH"/>
</dbReference>
<keyword evidence="4" id="KW-0812">Transmembrane</keyword>
<dbReference type="RefSeq" id="WP_136130232.1">
    <property type="nucleotide sequence ID" value="NZ_PDKU01000003.1"/>
</dbReference>
<accession>A0A2P5SVU5</accession>